<name>A0A841EPZ6_9BACT</name>
<feature type="domain" description="Nucleotide modification associated" evidence="1">
    <location>
        <begin position="1"/>
        <end position="148"/>
    </location>
</feature>
<accession>A0A841EPZ6</accession>
<comment type="caution">
    <text evidence="2">The sequence shown here is derived from an EMBL/GenBank/DDBJ whole genome shotgun (WGS) entry which is preliminary data.</text>
</comment>
<protein>
    <recommendedName>
        <fullName evidence="1">Nucleotide modification associated domain-containing protein</fullName>
    </recommendedName>
</protein>
<dbReference type="InterPro" id="IPR041180">
    <property type="entry name" value="Nmad2"/>
</dbReference>
<evidence type="ECO:0000313" key="3">
    <source>
        <dbReference type="Proteomes" id="UP000524404"/>
    </source>
</evidence>
<dbReference type="AlphaFoldDB" id="A0A841EPZ6"/>
<dbReference type="RefSeq" id="WP_184133936.1">
    <property type="nucleotide sequence ID" value="NZ_JACHKT010000013.1"/>
</dbReference>
<gene>
    <name evidence="2" type="ORF">HNP25_002107</name>
</gene>
<evidence type="ECO:0000313" key="2">
    <source>
        <dbReference type="EMBL" id="MBB6003449.1"/>
    </source>
</evidence>
<organism evidence="2 3">
    <name type="scientific">Arcicella rosea</name>
    <dbReference type="NCBI Taxonomy" id="502909"/>
    <lineage>
        <taxon>Bacteria</taxon>
        <taxon>Pseudomonadati</taxon>
        <taxon>Bacteroidota</taxon>
        <taxon>Cytophagia</taxon>
        <taxon>Cytophagales</taxon>
        <taxon>Flectobacillaceae</taxon>
        <taxon>Arcicella</taxon>
    </lineage>
</organism>
<keyword evidence="3" id="KW-1185">Reference proteome</keyword>
<reference evidence="2 3" key="1">
    <citation type="submission" date="2020-08" db="EMBL/GenBank/DDBJ databases">
        <title>Functional genomics of gut bacteria from endangered species of beetles.</title>
        <authorList>
            <person name="Carlos-Shanley C."/>
        </authorList>
    </citation>
    <scope>NUCLEOTIDE SEQUENCE [LARGE SCALE GENOMIC DNA]</scope>
    <source>
        <strain evidence="2 3">S00070</strain>
    </source>
</reference>
<proteinExistence type="predicted"/>
<sequence length="152" mass="17740">MPRLFSYCILCDDGSAPNPFWGVCTLNICKPKIRRVANIGDWVVGTGSVEFGFKNKVVYAMEITQKLTMQEYDNYCKEQVPNKIPNWHSKKYEEKMGDCIYDFSVDPPKIVESNHYEHNREGDLGGRFTFLSDHFYYFGDKPEPLPEHHYLL</sequence>
<dbReference type="Proteomes" id="UP000524404">
    <property type="component" value="Unassembled WGS sequence"/>
</dbReference>
<evidence type="ECO:0000259" key="1">
    <source>
        <dbReference type="Pfam" id="PF18753"/>
    </source>
</evidence>
<dbReference type="Pfam" id="PF18753">
    <property type="entry name" value="Nmad2"/>
    <property type="match status" value="1"/>
</dbReference>
<dbReference type="EMBL" id="JACHKT010000013">
    <property type="protein sequence ID" value="MBB6003449.1"/>
    <property type="molecule type" value="Genomic_DNA"/>
</dbReference>